<dbReference type="InterPro" id="IPR048494">
    <property type="entry name" value="Dit-like_N"/>
</dbReference>
<gene>
    <name evidence="2" type="ORF">P8A28_15080</name>
</gene>
<dbReference type="Proteomes" id="UP001171122">
    <property type="component" value="Unassembled WGS sequence"/>
</dbReference>
<feature type="domain" description="Dit-like phage tail protein N-terminal" evidence="1">
    <location>
        <begin position="11"/>
        <end position="69"/>
    </location>
</feature>
<keyword evidence="3" id="KW-1185">Reference proteome</keyword>
<dbReference type="AlphaFoldDB" id="A0AAW7BC00"/>
<dbReference type="Pfam" id="PF21821">
    <property type="entry name" value="Dit_like"/>
    <property type="match status" value="1"/>
</dbReference>
<dbReference type="EMBL" id="JARQXC010000036">
    <property type="protein sequence ID" value="MDL2334235.1"/>
    <property type="molecule type" value="Genomic_DNA"/>
</dbReference>
<evidence type="ECO:0000313" key="3">
    <source>
        <dbReference type="Proteomes" id="UP001171122"/>
    </source>
</evidence>
<dbReference type="RefSeq" id="WP_134789823.1">
    <property type="nucleotide sequence ID" value="NZ_JARQXC010000036.1"/>
</dbReference>
<protein>
    <recommendedName>
        <fullName evidence="1">Dit-like phage tail protein N-terminal domain-containing protein</fullName>
    </recommendedName>
</protein>
<accession>A0AAW7BC00</accession>
<name>A0AAW7BC00_9HYPH</name>
<evidence type="ECO:0000313" key="2">
    <source>
        <dbReference type="EMBL" id="MDL2334235.1"/>
    </source>
</evidence>
<proteinExistence type="predicted"/>
<reference evidence="2" key="1">
    <citation type="journal article" date="2023" name="Front. Microbiol.">
        <title>Isolation of Brucella inopinata from a White's tree frog (Litoria caerulea): pose exotic frogs a potential risk to human health?</title>
        <authorList>
            <person name="Scholz H.C."/>
            <person name="Heckers K.O."/>
            <person name="Appelt S."/>
            <person name="Geier-Doemling D."/>
            <person name="Schlegel P."/>
            <person name="Wattam A.R."/>
        </authorList>
    </citation>
    <scope>NUCLEOTIDE SEQUENCE</scope>
    <source>
        <strain evidence="2">FO700662</strain>
    </source>
</reference>
<comment type="caution">
    <text evidence="2">The sequence shown here is derived from an EMBL/GenBank/DDBJ whole genome shotgun (WGS) entry which is preliminary data.</text>
</comment>
<organism evidence="2 3">
    <name type="scientific">Brucella inopinata</name>
    <dbReference type="NCBI Taxonomy" id="1218315"/>
    <lineage>
        <taxon>Bacteria</taxon>
        <taxon>Pseudomonadati</taxon>
        <taxon>Pseudomonadota</taxon>
        <taxon>Alphaproteobacteria</taxon>
        <taxon>Hyphomicrobiales</taxon>
        <taxon>Brucellaceae</taxon>
        <taxon>Brucella/Ochrobactrum group</taxon>
        <taxon>Brucella</taxon>
    </lineage>
</organism>
<sequence>MTLQEIGRDDMVFTDHPVEMGAPISDHAFKCPIAVELRYARSNSTAGYEGYVQEVYEVLFARQNSRETVSKAEHIATPT</sequence>
<evidence type="ECO:0000259" key="1">
    <source>
        <dbReference type="Pfam" id="PF21821"/>
    </source>
</evidence>